<evidence type="ECO:0000256" key="3">
    <source>
        <dbReference type="ARBA" id="ARBA00022741"/>
    </source>
</evidence>
<dbReference type="EMBL" id="BMFA01000001">
    <property type="protein sequence ID" value="GGB33358.1"/>
    <property type="molecule type" value="Genomic_DNA"/>
</dbReference>
<dbReference type="Gene3D" id="3.40.50.300">
    <property type="entry name" value="P-loop containing nucleotide triphosphate hydrolases"/>
    <property type="match status" value="1"/>
</dbReference>
<dbReference type="InterPro" id="IPR003593">
    <property type="entry name" value="AAA+_ATPase"/>
</dbReference>
<dbReference type="Pfam" id="PF00664">
    <property type="entry name" value="ABC_membrane"/>
    <property type="match status" value="1"/>
</dbReference>
<dbReference type="AlphaFoldDB" id="A0A916T8M7"/>
<dbReference type="GO" id="GO:0005886">
    <property type="term" value="C:plasma membrane"/>
    <property type="evidence" value="ECO:0007669"/>
    <property type="project" value="UniProtKB-SubCell"/>
</dbReference>
<evidence type="ECO:0000313" key="12">
    <source>
        <dbReference type="Proteomes" id="UP000605148"/>
    </source>
</evidence>
<feature type="transmembrane region" description="Helical" evidence="8">
    <location>
        <begin position="215"/>
        <end position="236"/>
    </location>
</feature>
<dbReference type="GO" id="GO:0034040">
    <property type="term" value="F:ATPase-coupled lipid transmembrane transporter activity"/>
    <property type="evidence" value="ECO:0007669"/>
    <property type="project" value="TreeGrafter"/>
</dbReference>
<dbReference type="CDD" id="cd03228">
    <property type="entry name" value="ABCC_MRP_Like"/>
    <property type="match status" value="1"/>
</dbReference>
<keyword evidence="6 8" id="KW-0472">Membrane</keyword>
<name>A0A916T8M7_9HYPH</name>
<dbReference type="PROSITE" id="PS50893">
    <property type="entry name" value="ABC_TRANSPORTER_2"/>
    <property type="match status" value="1"/>
</dbReference>
<feature type="transmembrane region" description="Helical" evidence="8">
    <location>
        <begin position="323"/>
        <end position="340"/>
    </location>
</feature>
<evidence type="ECO:0000259" key="10">
    <source>
        <dbReference type="PROSITE" id="PS50929"/>
    </source>
</evidence>
<dbReference type="PANTHER" id="PTHR24221:SF248">
    <property type="entry name" value="ABC TRANSPORTER TRANSMEMBRANE REGION"/>
    <property type="match status" value="1"/>
</dbReference>
<comment type="caution">
    <text evidence="11">The sequence shown here is derived from an EMBL/GenBank/DDBJ whole genome shotgun (WGS) entry which is preliminary data.</text>
</comment>
<dbReference type="Proteomes" id="UP000605148">
    <property type="component" value="Unassembled WGS sequence"/>
</dbReference>
<reference evidence="11" key="2">
    <citation type="submission" date="2020-09" db="EMBL/GenBank/DDBJ databases">
        <authorList>
            <person name="Sun Q."/>
            <person name="Zhou Y."/>
        </authorList>
    </citation>
    <scope>NUCLEOTIDE SEQUENCE</scope>
    <source>
        <strain evidence="11">CGMCC 1.12426</strain>
    </source>
</reference>
<keyword evidence="12" id="KW-1185">Reference proteome</keyword>
<dbReference type="InterPro" id="IPR003439">
    <property type="entry name" value="ABC_transporter-like_ATP-bd"/>
</dbReference>
<evidence type="ECO:0000259" key="9">
    <source>
        <dbReference type="PROSITE" id="PS50893"/>
    </source>
</evidence>
<feature type="transmembrane region" description="Helical" evidence="8">
    <location>
        <begin position="182"/>
        <end position="203"/>
    </location>
</feature>
<evidence type="ECO:0000256" key="6">
    <source>
        <dbReference type="ARBA" id="ARBA00023136"/>
    </source>
</evidence>
<dbReference type="SUPFAM" id="SSF90123">
    <property type="entry name" value="ABC transporter transmembrane region"/>
    <property type="match status" value="1"/>
</dbReference>
<dbReference type="SMART" id="SM00382">
    <property type="entry name" value="AAA"/>
    <property type="match status" value="1"/>
</dbReference>
<feature type="transmembrane region" description="Helical" evidence="8">
    <location>
        <begin position="407"/>
        <end position="427"/>
    </location>
</feature>
<evidence type="ECO:0000256" key="8">
    <source>
        <dbReference type="SAM" id="Phobius"/>
    </source>
</evidence>
<gene>
    <name evidence="11" type="ORF">GCM10011316_01780</name>
</gene>
<dbReference type="InterPro" id="IPR027417">
    <property type="entry name" value="P-loop_NTPase"/>
</dbReference>
<evidence type="ECO:0000256" key="5">
    <source>
        <dbReference type="ARBA" id="ARBA00022989"/>
    </source>
</evidence>
<dbReference type="SUPFAM" id="SSF52540">
    <property type="entry name" value="P-loop containing nucleoside triphosphate hydrolases"/>
    <property type="match status" value="1"/>
</dbReference>
<evidence type="ECO:0000256" key="7">
    <source>
        <dbReference type="SAM" id="MobiDB-lite"/>
    </source>
</evidence>
<keyword evidence="3" id="KW-0547">Nucleotide-binding</keyword>
<evidence type="ECO:0000256" key="2">
    <source>
        <dbReference type="ARBA" id="ARBA00022692"/>
    </source>
</evidence>
<evidence type="ECO:0000256" key="4">
    <source>
        <dbReference type="ARBA" id="ARBA00022840"/>
    </source>
</evidence>
<sequence length="736" mass="81027">MSLAALSDTGSLEASAERPQTALDLDARLRQQTGSRPDRASAAENCLLPLLKALGWNGMERHLFEALPHLEGIQSVFDLRAVLTRLNYHSNASQRRPGSLQAEHFPCLIETEEDVLVCLGRRNDGQLTAFSGKSNEEVSVRPSALKTATVYLINPDDTIAGARPSEFKHWSSRLFYQFRGTVMAILAVGFLANLLALALPLFVMNVYDKAIGARSPMVLLTLLAGIGVILIVEGMVKKTKARLQAYFGSRLDSVISTTTFRHFLHLPLQMTAAAPIGAQITRLKQFDGVRDVFHGNLANALIDLPFSALFILVLALIGGPLALLPAGLLLVYVVAAFTMIPRMKRAINIAGEAKSRLQNITVETLMKHKAIRDLSADDIWLEKHNTLSADFAKKNLKTKQLSHVMQTLSQMMMTICGVGVLGFGAVMAMNGNLSQGGLIAVMALSWRSLNPMHQAFMSLTQLGQAQQTVERINGLLKLDMERQPGKLPSLYRQFRGTLRFSNVVLRYPGRQEPSLRNFSLQIEQGSVVAVTGPSGCGKTSLIRAILGLYRPQMGAILVDDQDIRQLDPGEWRNAIGYAPEQFDFFYGTIAQNLRMADPQADDSELMKIFEEFGLHHYSDFLPQGIDTRLTGQLLSRIPDNVQQRILLARAFIRPAPIYVLDDPAGNLDFDGDKLLMNKIDAVRGASTVIMTTYRPSHMRMADHVVAMKNGMVAVSGKPEEVLDEIMARQGAQTAKA</sequence>
<protein>
    <submittedName>
        <fullName evidence="11">ABC transporter</fullName>
    </submittedName>
</protein>
<proteinExistence type="predicted"/>
<keyword evidence="5 8" id="KW-1133">Transmembrane helix</keyword>
<dbReference type="RefSeq" id="WP_150493504.1">
    <property type="nucleotide sequence ID" value="NZ_BMFA01000001.1"/>
</dbReference>
<dbReference type="Pfam" id="PF00005">
    <property type="entry name" value="ABC_tran"/>
    <property type="match status" value="1"/>
</dbReference>
<feature type="domain" description="ABC transporter" evidence="9">
    <location>
        <begin position="498"/>
        <end position="734"/>
    </location>
</feature>
<feature type="region of interest" description="Disordered" evidence="7">
    <location>
        <begin position="1"/>
        <end position="24"/>
    </location>
</feature>
<dbReference type="GO" id="GO:0005524">
    <property type="term" value="F:ATP binding"/>
    <property type="evidence" value="ECO:0007669"/>
    <property type="project" value="UniProtKB-KW"/>
</dbReference>
<dbReference type="GO" id="GO:0140359">
    <property type="term" value="F:ABC-type transporter activity"/>
    <property type="evidence" value="ECO:0007669"/>
    <property type="project" value="InterPro"/>
</dbReference>
<comment type="subcellular location">
    <subcellularLocation>
        <location evidence="1">Cell membrane</location>
        <topology evidence="1">Multi-pass membrane protein</topology>
    </subcellularLocation>
</comment>
<dbReference type="OrthoDB" id="5288404at2"/>
<dbReference type="PANTHER" id="PTHR24221">
    <property type="entry name" value="ATP-BINDING CASSETTE SUB-FAMILY B"/>
    <property type="match status" value="1"/>
</dbReference>
<dbReference type="InterPro" id="IPR039421">
    <property type="entry name" value="Type_1_exporter"/>
</dbReference>
<reference evidence="11" key="1">
    <citation type="journal article" date="2014" name="Int. J. Syst. Evol. Microbiol.">
        <title>Complete genome sequence of Corynebacterium casei LMG S-19264T (=DSM 44701T), isolated from a smear-ripened cheese.</title>
        <authorList>
            <consortium name="US DOE Joint Genome Institute (JGI-PGF)"/>
            <person name="Walter F."/>
            <person name="Albersmeier A."/>
            <person name="Kalinowski J."/>
            <person name="Ruckert C."/>
        </authorList>
    </citation>
    <scope>NUCLEOTIDE SEQUENCE</scope>
    <source>
        <strain evidence="11">CGMCC 1.12426</strain>
    </source>
</reference>
<dbReference type="InterPro" id="IPR011527">
    <property type="entry name" value="ABC1_TM_dom"/>
</dbReference>
<dbReference type="InterPro" id="IPR036640">
    <property type="entry name" value="ABC1_TM_sf"/>
</dbReference>
<evidence type="ECO:0000256" key="1">
    <source>
        <dbReference type="ARBA" id="ARBA00004651"/>
    </source>
</evidence>
<accession>A0A916T8M7</accession>
<feature type="domain" description="ABC transmembrane type-1" evidence="10">
    <location>
        <begin position="184"/>
        <end position="464"/>
    </location>
</feature>
<keyword evidence="2 8" id="KW-0812">Transmembrane</keyword>
<evidence type="ECO:0000313" key="11">
    <source>
        <dbReference type="EMBL" id="GGB33358.1"/>
    </source>
</evidence>
<organism evidence="11 12">
    <name type="scientific">Roseibium aquae</name>
    <dbReference type="NCBI Taxonomy" id="1323746"/>
    <lineage>
        <taxon>Bacteria</taxon>
        <taxon>Pseudomonadati</taxon>
        <taxon>Pseudomonadota</taxon>
        <taxon>Alphaproteobacteria</taxon>
        <taxon>Hyphomicrobiales</taxon>
        <taxon>Stappiaceae</taxon>
        <taxon>Roseibium</taxon>
    </lineage>
</organism>
<keyword evidence="4" id="KW-0067">ATP-binding</keyword>
<dbReference type="GO" id="GO:0016887">
    <property type="term" value="F:ATP hydrolysis activity"/>
    <property type="evidence" value="ECO:0007669"/>
    <property type="project" value="InterPro"/>
</dbReference>
<dbReference type="Gene3D" id="1.20.1560.10">
    <property type="entry name" value="ABC transporter type 1, transmembrane domain"/>
    <property type="match status" value="1"/>
</dbReference>
<dbReference type="PROSITE" id="PS50929">
    <property type="entry name" value="ABC_TM1F"/>
    <property type="match status" value="1"/>
</dbReference>